<dbReference type="InterPro" id="IPR023298">
    <property type="entry name" value="ATPase_P-typ_TM_dom_sf"/>
</dbReference>
<keyword evidence="8 14" id="KW-0067">ATP-binding</keyword>
<dbReference type="EC" id="7.2.2.8" evidence="3"/>
<evidence type="ECO:0000256" key="6">
    <source>
        <dbReference type="ARBA" id="ARBA00022741"/>
    </source>
</evidence>
<dbReference type="SFLD" id="SFLDF00027">
    <property type="entry name" value="p-type_atpase"/>
    <property type="match status" value="1"/>
</dbReference>
<dbReference type="SUPFAM" id="SSF55008">
    <property type="entry name" value="HMA, heavy metal-associated domain"/>
    <property type="match status" value="1"/>
</dbReference>
<dbReference type="InterPro" id="IPR006121">
    <property type="entry name" value="HMA_dom"/>
</dbReference>
<comment type="subcellular location">
    <subcellularLocation>
        <location evidence="1">Cell membrane</location>
        <topology evidence="1">Multi-pass membrane protein</topology>
    </subcellularLocation>
</comment>
<dbReference type="GO" id="GO:0140581">
    <property type="term" value="F:P-type monovalent copper transporter activity"/>
    <property type="evidence" value="ECO:0007669"/>
    <property type="project" value="UniProtKB-EC"/>
</dbReference>
<dbReference type="NCBIfam" id="TIGR01511">
    <property type="entry name" value="ATPase-IB1_Cu"/>
    <property type="match status" value="1"/>
</dbReference>
<keyword evidence="6 14" id="KW-0547">Nucleotide-binding</keyword>
<evidence type="ECO:0000256" key="3">
    <source>
        <dbReference type="ARBA" id="ARBA00012517"/>
    </source>
</evidence>
<keyword evidence="14" id="KW-1003">Cell membrane</keyword>
<dbReference type="InterPro" id="IPR023214">
    <property type="entry name" value="HAD_sf"/>
</dbReference>
<dbReference type="GO" id="GO:0043682">
    <property type="term" value="F:P-type divalent copper transporter activity"/>
    <property type="evidence" value="ECO:0007669"/>
    <property type="project" value="TreeGrafter"/>
</dbReference>
<dbReference type="FunFam" id="2.70.150.10:FF:000002">
    <property type="entry name" value="Copper-transporting ATPase 1, putative"/>
    <property type="match status" value="1"/>
</dbReference>
<keyword evidence="7" id="KW-0813">Transport</keyword>
<dbReference type="InterPro" id="IPR023299">
    <property type="entry name" value="ATPase_P-typ_cyto_dom_N"/>
</dbReference>
<dbReference type="InterPro" id="IPR036412">
    <property type="entry name" value="HAD-like_sf"/>
</dbReference>
<dbReference type="InterPro" id="IPR008250">
    <property type="entry name" value="ATPase_P-typ_transduc_dom_A_sf"/>
</dbReference>
<keyword evidence="10 14" id="KW-1133">Transmembrane helix</keyword>
<feature type="transmembrane region" description="Helical" evidence="14">
    <location>
        <begin position="173"/>
        <end position="192"/>
    </location>
</feature>
<dbReference type="EMBL" id="LSDT01000046">
    <property type="protein sequence ID" value="KXB90526.1"/>
    <property type="molecule type" value="Genomic_DNA"/>
</dbReference>
<dbReference type="Pfam" id="PF00702">
    <property type="entry name" value="Hydrolase"/>
    <property type="match status" value="1"/>
</dbReference>
<feature type="domain" description="HMA" evidence="15">
    <location>
        <begin position="2"/>
        <end position="68"/>
    </location>
</feature>
<dbReference type="Gene3D" id="2.70.150.10">
    <property type="entry name" value="Calcium-transporting ATPase, cytoplasmic transduction domain A"/>
    <property type="match status" value="1"/>
</dbReference>
<dbReference type="InterPro" id="IPR001757">
    <property type="entry name" value="P_typ_ATPase"/>
</dbReference>
<dbReference type="Pfam" id="PF00403">
    <property type="entry name" value="HMA"/>
    <property type="match status" value="1"/>
</dbReference>
<dbReference type="Gene3D" id="3.30.70.100">
    <property type="match status" value="1"/>
</dbReference>
<reference evidence="17" key="1">
    <citation type="submission" date="2016-01" db="EMBL/GenBank/DDBJ databases">
        <authorList>
            <person name="Mitreva M."/>
            <person name="Pepin K.H."/>
            <person name="Mihindukulasuriya K.A."/>
            <person name="Fulton R."/>
            <person name="Fronick C."/>
            <person name="O'Laughlin M."/>
            <person name="Miner T."/>
            <person name="Herter B."/>
            <person name="Rosa B.A."/>
            <person name="Cordes M."/>
            <person name="Tomlinson C."/>
            <person name="Wollam A."/>
            <person name="Palsikar V.B."/>
            <person name="Mardis E.R."/>
            <person name="Wilson R.K."/>
        </authorList>
    </citation>
    <scope>NUCLEOTIDE SEQUENCE [LARGE SCALE GENOMIC DNA]</scope>
    <source>
        <strain evidence="17">KA00182</strain>
    </source>
</reference>
<keyword evidence="9" id="KW-1278">Translocase</keyword>
<dbReference type="SFLD" id="SFLDS00003">
    <property type="entry name" value="Haloacid_Dehalogenase"/>
    <property type="match status" value="1"/>
</dbReference>
<dbReference type="SUPFAM" id="SSF81653">
    <property type="entry name" value="Calcium ATPase, transduction domain A"/>
    <property type="match status" value="1"/>
</dbReference>
<dbReference type="GO" id="GO:0016887">
    <property type="term" value="F:ATP hydrolysis activity"/>
    <property type="evidence" value="ECO:0007669"/>
    <property type="project" value="InterPro"/>
</dbReference>
<keyword evidence="7" id="KW-0187">Copper transport</keyword>
<evidence type="ECO:0000256" key="5">
    <source>
        <dbReference type="ARBA" id="ARBA00022723"/>
    </source>
</evidence>
<dbReference type="SFLD" id="SFLDG00002">
    <property type="entry name" value="C1.7:_P-type_atpase_like"/>
    <property type="match status" value="1"/>
</dbReference>
<evidence type="ECO:0000256" key="1">
    <source>
        <dbReference type="ARBA" id="ARBA00004651"/>
    </source>
</evidence>
<comment type="caution">
    <text evidence="16">The sequence shown here is derived from an EMBL/GenBank/DDBJ whole genome shotgun (WGS) entry which is preliminary data.</text>
</comment>
<dbReference type="Proteomes" id="UP000070160">
    <property type="component" value="Unassembled WGS sequence"/>
</dbReference>
<dbReference type="AlphaFoldDB" id="A0A134CE83"/>
<dbReference type="CDD" id="cd02094">
    <property type="entry name" value="P-type_ATPase_Cu-like"/>
    <property type="match status" value="1"/>
</dbReference>
<dbReference type="FunFam" id="3.30.70.100:FF:000005">
    <property type="entry name" value="Copper-exporting P-type ATPase A"/>
    <property type="match status" value="1"/>
</dbReference>
<feature type="transmembrane region" description="Helical" evidence="14">
    <location>
        <begin position="731"/>
        <end position="752"/>
    </location>
</feature>
<dbReference type="SUPFAM" id="SSF81665">
    <property type="entry name" value="Calcium ATPase, transmembrane domain M"/>
    <property type="match status" value="1"/>
</dbReference>
<comment type="catalytic activity">
    <reaction evidence="13">
        <text>Cu(+)(in) + ATP + H2O = Cu(+)(out) + ADP + phosphate + H(+)</text>
        <dbReference type="Rhea" id="RHEA:25792"/>
        <dbReference type="ChEBI" id="CHEBI:15377"/>
        <dbReference type="ChEBI" id="CHEBI:15378"/>
        <dbReference type="ChEBI" id="CHEBI:30616"/>
        <dbReference type="ChEBI" id="CHEBI:43474"/>
        <dbReference type="ChEBI" id="CHEBI:49552"/>
        <dbReference type="ChEBI" id="CHEBI:456216"/>
        <dbReference type="EC" id="7.2.2.8"/>
    </reaction>
</comment>
<evidence type="ECO:0000313" key="17">
    <source>
        <dbReference type="Proteomes" id="UP000070160"/>
    </source>
</evidence>
<feature type="transmembrane region" description="Helical" evidence="14">
    <location>
        <begin position="705"/>
        <end position="725"/>
    </location>
</feature>
<dbReference type="InterPro" id="IPR018303">
    <property type="entry name" value="ATPase_P-typ_P_site"/>
</dbReference>
<evidence type="ECO:0000256" key="8">
    <source>
        <dbReference type="ARBA" id="ARBA00022840"/>
    </source>
</evidence>
<evidence type="ECO:0000256" key="4">
    <source>
        <dbReference type="ARBA" id="ARBA00022692"/>
    </source>
</evidence>
<dbReference type="GO" id="GO:0005886">
    <property type="term" value="C:plasma membrane"/>
    <property type="evidence" value="ECO:0007669"/>
    <property type="project" value="UniProtKB-SubCell"/>
</dbReference>
<dbReference type="PROSITE" id="PS01047">
    <property type="entry name" value="HMA_1"/>
    <property type="match status" value="1"/>
</dbReference>
<evidence type="ECO:0000259" key="15">
    <source>
        <dbReference type="PROSITE" id="PS50846"/>
    </source>
</evidence>
<organism evidence="16 17">
    <name type="scientific">Megasphaera hutchinsoni</name>
    <dbReference type="NCBI Taxonomy" id="1588748"/>
    <lineage>
        <taxon>Bacteria</taxon>
        <taxon>Bacillati</taxon>
        <taxon>Bacillota</taxon>
        <taxon>Negativicutes</taxon>
        <taxon>Veillonellales</taxon>
        <taxon>Veillonellaceae</taxon>
        <taxon>Megasphaera</taxon>
    </lineage>
</organism>
<accession>A0A134CE83</accession>
<keyword evidence="11" id="KW-0186">Copper</keyword>
<keyword evidence="7" id="KW-0406">Ion transport</keyword>
<proteinExistence type="inferred from homology"/>
<keyword evidence="17" id="KW-1185">Reference proteome</keyword>
<dbReference type="InterPro" id="IPR027256">
    <property type="entry name" value="P-typ_ATPase_IB"/>
</dbReference>
<evidence type="ECO:0000256" key="7">
    <source>
        <dbReference type="ARBA" id="ARBA00022796"/>
    </source>
</evidence>
<feature type="transmembrane region" description="Helical" evidence="14">
    <location>
        <begin position="212"/>
        <end position="229"/>
    </location>
</feature>
<dbReference type="RefSeq" id="WP_062486212.1">
    <property type="nucleotide sequence ID" value="NZ_KQ960953.1"/>
</dbReference>
<evidence type="ECO:0000256" key="14">
    <source>
        <dbReference type="RuleBase" id="RU362081"/>
    </source>
</evidence>
<dbReference type="GO" id="GO:0005524">
    <property type="term" value="F:ATP binding"/>
    <property type="evidence" value="ECO:0007669"/>
    <property type="project" value="UniProtKB-UniRule"/>
</dbReference>
<evidence type="ECO:0000256" key="12">
    <source>
        <dbReference type="ARBA" id="ARBA00023136"/>
    </source>
</evidence>
<dbReference type="PRINTS" id="PR00119">
    <property type="entry name" value="CATATPASE"/>
</dbReference>
<dbReference type="InterPro" id="IPR036163">
    <property type="entry name" value="HMA_dom_sf"/>
</dbReference>
<dbReference type="PROSITE" id="PS00154">
    <property type="entry name" value="ATPASE_E1_E2"/>
    <property type="match status" value="1"/>
</dbReference>
<dbReference type="PRINTS" id="PR00941">
    <property type="entry name" value="CDATPASE"/>
</dbReference>
<dbReference type="PROSITE" id="PS50846">
    <property type="entry name" value="HMA_2"/>
    <property type="match status" value="1"/>
</dbReference>
<gene>
    <name evidence="16" type="ORF">HMPREF3182_01281</name>
</gene>
<feature type="transmembrane region" description="Helical" evidence="14">
    <location>
        <begin position="93"/>
        <end position="114"/>
    </location>
</feature>
<evidence type="ECO:0000256" key="13">
    <source>
        <dbReference type="ARBA" id="ARBA00049289"/>
    </source>
</evidence>
<dbReference type="SUPFAM" id="SSF56784">
    <property type="entry name" value="HAD-like"/>
    <property type="match status" value="1"/>
</dbReference>
<dbReference type="STRING" id="1588748.HMPREF3182_01281"/>
<dbReference type="InterPro" id="IPR017969">
    <property type="entry name" value="Heavy-metal-associated_CS"/>
</dbReference>
<keyword evidence="5 14" id="KW-0479">Metal-binding</keyword>
<dbReference type="Gene3D" id="3.40.50.1000">
    <property type="entry name" value="HAD superfamily/HAD-like"/>
    <property type="match status" value="1"/>
</dbReference>
<dbReference type="CDD" id="cd00371">
    <property type="entry name" value="HMA"/>
    <property type="match status" value="1"/>
</dbReference>
<dbReference type="NCBIfam" id="TIGR01494">
    <property type="entry name" value="ATPase_P-type"/>
    <property type="match status" value="1"/>
</dbReference>
<evidence type="ECO:0000256" key="2">
    <source>
        <dbReference type="ARBA" id="ARBA00006024"/>
    </source>
</evidence>
<dbReference type="GO" id="GO:0055070">
    <property type="term" value="P:copper ion homeostasis"/>
    <property type="evidence" value="ECO:0007669"/>
    <property type="project" value="TreeGrafter"/>
</dbReference>
<sequence>MKNEKYNITGMSCSACSARIEKTLQKLPGISTITVNLLTNSMQVSYDETILSSAEIIQAVIKAGYGASLPNATKTEKNTLDTSAETTTMKHNLIGSVLFLLPLMYIAMHTMWYHLFGIPVPSIIEQLFDGSQNALTYAYTQFLLLIPIMLYNKNYYRNGLRNLWHASPNMDSLVALGSLASTIFGIFAIYRIGIGLGTGNLPLVQTYSTNLYFESAGMIVTLVSIGKYLETLAKNKTGTAIKRLMDLSPQQATILRQNKAITIAIDKLQVGDLLQIKPGERIPADGIIQQGITTIDESALTGESMPVEKQVGDTVTSATLNKTGTIHVTAQRVGTDTTLQQIIQLMDAATTSKAPIAKIADTIAFYFVPIVIGIALIATAAWYFIMDATIEFSFSIGISILVISCPCALGLATPVAIMVGMGKGAESGILIKSGEALEIAHHVDTIVLDKTGTITTGTPTITDILPYSLDQNRLLSLAVGMEIGSEHPLGEAIRSYGKHHKITPTTVDTMKAIFGKGIEATIQDRIYYAGNTTLLQEKHLDLTSILPKIHQLSDEGKTPLIFASATQILGIIAVADPPKQTSESAINALKKLGLSIIMLTGDNQRTANALKKQLKIPRVIAEVLPQDKETHIAKLQSEGHVVAMIGDGINDAPALARADLGIALSAGTDIAMDSADAILIKNDLNDAVNVIRLSKCVLRNIKENLFWAFIYNIIGIPLAAGLLYPLCGIKLNPMIAAAAMSCSSICVVLNALRLRHFNTEHKL</sequence>
<evidence type="ECO:0000256" key="11">
    <source>
        <dbReference type="ARBA" id="ARBA00023008"/>
    </source>
</evidence>
<evidence type="ECO:0000313" key="16">
    <source>
        <dbReference type="EMBL" id="KXB90526.1"/>
    </source>
</evidence>
<dbReference type="InterPro" id="IPR044492">
    <property type="entry name" value="P_typ_ATPase_HD_dom"/>
</dbReference>
<keyword evidence="12 14" id="KW-0472">Membrane</keyword>
<dbReference type="PANTHER" id="PTHR43520">
    <property type="entry name" value="ATP7, ISOFORM B"/>
    <property type="match status" value="1"/>
</dbReference>
<evidence type="ECO:0000256" key="9">
    <source>
        <dbReference type="ARBA" id="ARBA00022967"/>
    </source>
</evidence>
<feature type="transmembrane region" description="Helical" evidence="14">
    <location>
        <begin position="363"/>
        <end position="386"/>
    </location>
</feature>
<feature type="transmembrane region" description="Helical" evidence="14">
    <location>
        <begin position="392"/>
        <end position="417"/>
    </location>
</feature>
<feature type="transmembrane region" description="Helical" evidence="14">
    <location>
        <begin position="134"/>
        <end position="152"/>
    </location>
</feature>
<evidence type="ECO:0000256" key="10">
    <source>
        <dbReference type="ARBA" id="ARBA00022989"/>
    </source>
</evidence>
<dbReference type="PATRIC" id="fig|1588748.3.peg.1238"/>
<dbReference type="InterPro" id="IPR059000">
    <property type="entry name" value="ATPase_P-type_domA"/>
</dbReference>
<dbReference type="PANTHER" id="PTHR43520:SF8">
    <property type="entry name" value="P-TYPE CU(+) TRANSPORTER"/>
    <property type="match status" value="1"/>
</dbReference>
<protein>
    <recommendedName>
        <fullName evidence="3">P-type Cu(+) transporter</fullName>
        <ecNumber evidence="3">7.2.2.8</ecNumber>
    </recommendedName>
</protein>
<dbReference type="NCBIfam" id="TIGR01525">
    <property type="entry name" value="ATPase-IB_hvy"/>
    <property type="match status" value="1"/>
</dbReference>
<comment type="similarity">
    <text evidence="2 14">Belongs to the cation transport ATPase (P-type) (TC 3.A.3) family. Type IB subfamily.</text>
</comment>
<name>A0A134CE83_9FIRM</name>
<dbReference type="Gene3D" id="3.40.1110.10">
    <property type="entry name" value="Calcium-transporting ATPase, cytoplasmic domain N"/>
    <property type="match status" value="1"/>
</dbReference>
<keyword evidence="4 14" id="KW-0812">Transmembrane</keyword>
<dbReference type="Pfam" id="PF00122">
    <property type="entry name" value="E1-E2_ATPase"/>
    <property type="match status" value="1"/>
</dbReference>
<dbReference type="GO" id="GO:0005507">
    <property type="term" value="F:copper ion binding"/>
    <property type="evidence" value="ECO:0007669"/>
    <property type="project" value="TreeGrafter"/>
</dbReference>